<dbReference type="PROSITE" id="PS50043">
    <property type="entry name" value="HTH_LUXR_2"/>
    <property type="match status" value="1"/>
</dbReference>
<dbReference type="GO" id="GO:0000160">
    <property type="term" value="P:phosphorelay signal transduction system"/>
    <property type="evidence" value="ECO:0007669"/>
    <property type="project" value="InterPro"/>
</dbReference>
<dbReference type="GO" id="GO:0006355">
    <property type="term" value="P:regulation of DNA-templated transcription"/>
    <property type="evidence" value="ECO:0007669"/>
    <property type="project" value="InterPro"/>
</dbReference>
<feature type="domain" description="Response regulatory" evidence="7">
    <location>
        <begin position="71"/>
        <end position="186"/>
    </location>
</feature>
<dbReference type="SUPFAM" id="SSF46894">
    <property type="entry name" value="C-terminal effector domain of the bipartite response regulators"/>
    <property type="match status" value="1"/>
</dbReference>
<organism evidence="8 9">
    <name type="scientific">Streptomyces aurantiogriseus</name>
    <dbReference type="NCBI Taxonomy" id="66870"/>
    <lineage>
        <taxon>Bacteria</taxon>
        <taxon>Bacillati</taxon>
        <taxon>Actinomycetota</taxon>
        <taxon>Actinomycetes</taxon>
        <taxon>Kitasatosporales</taxon>
        <taxon>Streptomycetaceae</taxon>
        <taxon>Streptomyces</taxon>
    </lineage>
</organism>
<dbReference type="CDD" id="cd06170">
    <property type="entry name" value="LuxR_C_like"/>
    <property type="match status" value="1"/>
</dbReference>
<dbReference type="InterPro" id="IPR001789">
    <property type="entry name" value="Sig_transdc_resp-reg_receiver"/>
</dbReference>
<dbReference type="SMART" id="SM00421">
    <property type="entry name" value="HTH_LUXR"/>
    <property type="match status" value="1"/>
</dbReference>
<evidence type="ECO:0000256" key="2">
    <source>
        <dbReference type="ARBA" id="ARBA00023015"/>
    </source>
</evidence>
<evidence type="ECO:0000256" key="3">
    <source>
        <dbReference type="ARBA" id="ARBA00023125"/>
    </source>
</evidence>
<dbReference type="Gene3D" id="3.40.50.2300">
    <property type="match status" value="1"/>
</dbReference>
<evidence type="ECO:0000256" key="4">
    <source>
        <dbReference type="ARBA" id="ARBA00023163"/>
    </source>
</evidence>
<keyword evidence="9" id="KW-1185">Reference proteome</keyword>
<dbReference type="Pfam" id="PF00196">
    <property type="entry name" value="GerE"/>
    <property type="match status" value="1"/>
</dbReference>
<keyword evidence="4" id="KW-0804">Transcription</keyword>
<accession>A0A918CKD3</accession>
<feature type="domain" description="HTH luxR-type" evidence="6">
    <location>
        <begin position="213"/>
        <end position="278"/>
    </location>
</feature>
<keyword evidence="3" id="KW-0238">DNA-binding</keyword>
<dbReference type="PROSITE" id="PS50110">
    <property type="entry name" value="RESPONSE_REGULATORY"/>
    <property type="match status" value="1"/>
</dbReference>
<dbReference type="PANTHER" id="PTHR43214">
    <property type="entry name" value="TWO-COMPONENT RESPONSE REGULATOR"/>
    <property type="match status" value="1"/>
</dbReference>
<evidence type="ECO:0000256" key="5">
    <source>
        <dbReference type="PROSITE-ProRule" id="PRU00169"/>
    </source>
</evidence>
<evidence type="ECO:0000313" key="9">
    <source>
        <dbReference type="Proteomes" id="UP000658320"/>
    </source>
</evidence>
<dbReference type="InterPro" id="IPR011006">
    <property type="entry name" value="CheY-like_superfamily"/>
</dbReference>
<dbReference type="SUPFAM" id="SSF52172">
    <property type="entry name" value="CheY-like"/>
    <property type="match status" value="1"/>
</dbReference>
<dbReference type="InterPro" id="IPR000792">
    <property type="entry name" value="Tscrpt_reg_LuxR_C"/>
</dbReference>
<dbReference type="EMBL" id="BMSX01000012">
    <property type="protein sequence ID" value="GGR27686.1"/>
    <property type="molecule type" value="Genomic_DNA"/>
</dbReference>
<dbReference type="SMART" id="SM00448">
    <property type="entry name" value="REC"/>
    <property type="match status" value="1"/>
</dbReference>
<dbReference type="CDD" id="cd17535">
    <property type="entry name" value="REC_NarL-like"/>
    <property type="match status" value="1"/>
</dbReference>
<evidence type="ECO:0000259" key="6">
    <source>
        <dbReference type="PROSITE" id="PS50043"/>
    </source>
</evidence>
<dbReference type="Proteomes" id="UP000658320">
    <property type="component" value="Unassembled WGS sequence"/>
</dbReference>
<comment type="caution">
    <text evidence="8">The sequence shown here is derived from an EMBL/GenBank/DDBJ whole genome shotgun (WGS) entry which is preliminary data.</text>
</comment>
<name>A0A918CKD3_9ACTN</name>
<dbReference type="AlphaFoldDB" id="A0A918CKD3"/>
<reference evidence="8" key="1">
    <citation type="journal article" date="2014" name="Int. J. Syst. Evol. Microbiol.">
        <title>Complete genome sequence of Corynebacterium casei LMG S-19264T (=DSM 44701T), isolated from a smear-ripened cheese.</title>
        <authorList>
            <consortium name="US DOE Joint Genome Institute (JGI-PGF)"/>
            <person name="Walter F."/>
            <person name="Albersmeier A."/>
            <person name="Kalinowski J."/>
            <person name="Ruckert C."/>
        </authorList>
    </citation>
    <scope>NUCLEOTIDE SEQUENCE</scope>
    <source>
        <strain evidence="8">JCM 4346</strain>
    </source>
</reference>
<keyword evidence="2" id="KW-0805">Transcription regulation</keyword>
<protein>
    <submittedName>
        <fullName evidence="8">Uncharacterized protein</fullName>
    </submittedName>
</protein>
<gene>
    <name evidence="8" type="ORF">GCM10010251_49600</name>
</gene>
<dbReference type="InterPro" id="IPR039420">
    <property type="entry name" value="WalR-like"/>
</dbReference>
<sequence>MVAMRGTTSDLHSQAKLHTATIRHMSGTGPADWLAHPRHLAACGVGHPQDRPRRGTNRTVGPMATGARVIRVMVVDDEALIRTGLQHILEATDGIEVVAAVPGGQAVRTAQEKRPDVVLLDIRMPDVDGLTVLASLRRLPHPPVVAMLTTFGMDEYVATALRSGAAGFLLKDTDPEQLPSLVRALADGSTVLSSKVTRTVVDGYLNAGLQEDAARSLDRLTDRERAVLTSIAEGLSNTDIAARMHLSTGTIKDHVSAILTKLEVGSRVQAALLAERAGLLKPPRDQKRS</sequence>
<dbReference type="Pfam" id="PF00072">
    <property type="entry name" value="Response_reg"/>
    <property type="match status" value="1"/>
</dbReference>
<evidence type="ECO:0000313" key="8">
    <source>
        <dbReference type="EMBL" id="GGR27686.1"/>
    </source>
</evidence>
<dbReference type="InterPro" id="IPR058245">
    <property type="entry name" value="NreC/VraR/RcsB-like_REC"/>
</dbReference>
<evidence type="ECO:0000256" key="1">
    <source>
        <dbReference type="ARBA" id="ARBA00022553"/>
    </source>
</evidence>
<keyword evidence="1 5" id="KW-0597">Phosphoprotein</keyword>
<proteinExistence type="predicted"/>
<dbReference type="PANTHER" id="PTHR43214:SF24">
    <property type="entry name" value="TRANSCRIPTIONAL REGULATORY PROTEIN NARL-RELATED"/>
    <property type="match status" value="1"/>
</dbReference>
<dbReference type="PROSITE" id="PS00622">
    <property type="entry name" value="HTH_LUXR_1"/>
    <property type="match status" value="1"/>
</dbReference>
<feature type="modified residue" description="4-aspartylphosphate" evidence="5">
    <location>
        <position position="121"/>
    </location>
</feature>
<reference evidence="8" key="2">
    <citation type="submission" date="2020-09" db="EMBL/GenBank/DDBJ databases">
        <authorList>
            <person name="Sun Q."/>
            <person name="Ohkuma M."/>
        </authorList>
    </citation>
    <scope>NUCLEOTIDE SEQUENCE</scope>
    <source>
        <strain evidence="8">JCM 4346</strain>
    </source>
</reference>
<dbReference type="GO" id="GO:0003677">
    <property type="term" value="F:DNA binding"/>
    <property type="evidence" value="ECO:0007669"/>
    <property type="project" value="UniProtKB-KW"/>
</dbReference>
<evidence type="ECO:0000259" key="7">
    <source>
        <dbReference type="PROSITE" id="PS50110"/>
    </source>
</evidence>
<dbReference type="PRINTS" id="PR00038">
    <property type="entry name" value="HTHLUXR"/>
</dbReference>
<dbReference type="InterPro" id="IPR016032">
    <property type="entry name" value="Sig_transdc_resp-reg_C-effctor"/>
</dbReference>